<protein>
    <submittedName>
        <fullName evidence="1">Uncharacterized protein</fullName>
    </submittedName>
</protein>
<gene>
    <name evidence="1" type="ORF">CfE428DRAFT_4001</name>
</gene>
<dbReference type="InParanoid" id="B4D512"/>
<comment type="caution">
    <text evidence="1">The sequence shown here is derived from an EMBL/GenBank/DDBJ whole genome shotgun (WGS) entry which is preliminary data.</text>
</comment>
<reference evidence="1 2" key="1">
    <citation type="journal article" date="2011" name="J. Bacteriol.">
        <title>Genome sequence of Chthoniobacter flavus Ellin428, an aerobic heterotrophic soil bacterium.</title>
        <authorList>
            <person name="Kant R."/>
            <person name="van Passel M.W."/>
            <person name="Palva A."/>
            <person name="Lucas S."/>
            <person name="Lapidus A."/>
            <person name="Glavina Del Rio T."/>
            <person name="Dalin E."/>
            <person name="Tice H."/>
            <person name="Bruce D."/>
            <person name="Goodwin L."/>
            <person name="Pitluck S."/>
            <person name="Larimer F.W."/>
            <person name="Land M.L."/>
            <person name="Hauser L."/>
            <person name="Sangwan P."/>
            <person name="de Vos W.M."/>
            <person name="Janssen P.H."/>
            <person name="Smidt H."/>
        </authorList>
    </citation>
    <scope>NUCLEOTIDE SEQUENCE [LARGE SCALE GENOMIC DNA]</scope>
    <source>
        <strain evidence="1 2">Ellin428</strain>
    </source>
</reference>
<evidence type="ECO:0000313" key="2">
    <source>
        <dbReference type="Proteomes" id="UP000005824"/>
    </source>
</evidence>
<keyword evidence="2" id="KW-1185">Reference proteome</keyword>
<evidence type="ECO:0000313" key="1">
    <source>
        <dbReference type="EMBL" id="EDY18615.1"/>
    </source>
</evidence>
<dbReference type="Proteomes" id="UP000005824">
    <property type="component" value="Unassembled WGS sequence"/>
</dbReference>
<accession>B4D512</accession>
<sequence length="163" mass="18360">MRWPVVELAFHTAETLAKNAPFLLRVAEETTRSDEFREEHCADLAELLVACSEIEARMREGECWNTTISFRELHGLAGLREWEPADFLSEAANAIWWLLDPASEEAMAKLSPLPAHELMEVFCLLEEIATEEGLIETPSDTPSPIRRREALCRSVSYPSAMAA</sequence>
<organism evidence="1 2">
    <name type="scientific">Chthoniobacter flavus Ellin428</name>
    <dbReference type="NCBI Taxonomy" id="497964"/>
    <lineage>
        <taxon>Bacteria</taxon>
        <taxon>Pseudomonadati</taxon>
        <taxon>Verrucomicrobiota</taxon>
        <taxon>Spartobacteria</taxon>
        <taxon>Chthoniobacterales</taxon>
        <taxon>Chthoniobacteraceae</taxon>
        <taxon>Chthoniobacter</taxon>
    </lineage>
</organism>
<proteinExistence type="predicted"/>
<dbReference type="AlphaFoldDB" id="B4D512"/>
<dbReference type="EMBL" id="ABVL01000012">
    <property type="protein sequence ID" value="EDY18615.1"/>
    <property type="molecule type" value="Genomic_DNA"/>
</dbReference>
<name>B4D512_9BACT</name>